<protein>
    <recommendedName>
        <fullName evidence="1">anthranilate synthase</fullName>
        <ecNumber evidence="1">4.1.3.27</ecNumber>
    </recommendedName>
</protein>
<dbReference type="CDD" id="cd01743">
    <property type="entry name" value="GATase1_Anthranilate_Synthase"/>
    <property type="match status" value="1"/>
</dbReference>
<name>A0A1U9R2E5_STRNV</name>
<dbReference type="PANTHER" id="PTHR11236">
    <property type="entry name" value="AMINOBENZOATE/ANTHRANILATE SYNTHASE"/>
    <property type="match status" value="1"/>
</dbReference>
<proteinExistence type="predicted"/>
<evidence type="ECO:0000256" key="2">
    <source>
        <dbReference type="ARBA" id="ARBA00022962"/>
    </source>
</evidence>
<dbReference type="EMBL" id="CP018047">
    <property type="protein sequence ID" value="AQU70684.1"/>
    <property type="molecule type" value="Genomic_DNA"/>
</dbReference>
<dbReference type="PRINTS" id="PR00097">
    <property type="entry name" value="ANTSNTHASEII"/>
</dbReference>
<dbReference type="GO" id="GO:0000162">
    <property type="term" value="P:L-tryptophan biosynthetic process"/>
    <property type="evidence" value="ECO:0007669"/>
    <property type="project" value="TreeGrafter"/>
</dbReference>
<dbReference type="SUPFAM" id="SSF56322">
    <property type="entry name" value="ADC synthase"/>
    <property type="match status" value="1"/>
</dbReference>
<evidence type="ECO:0000259" key="5">
    <source>
        <dbReference type="Pfam" id="PF00117"/>
    </source>
</evidence>
<dbReference type="Pfam" id="PF00117">
    <property type="entry name" value="GATase"/>
    <property type="match status" value="1"/>
</dbReference>
<dbReference type="InterPro" id="IPR017926">
    <property type="entry name" value="GATASE"/>
</dbReference>
<keyword evidence="2" id="KW-0315">Glutamine amidotransferase</keyword>
<dbReference type="KEGG" id="snw:BBN63_05565"/>
<comment type="catalytic activity">
    <reaction evidence="4">
        <text>chorismate + L-glutamine = anthranilate + pyruvate + L-glutamate + H(+)</text>
        <dbReference type="Rhea" id="RHEA:21732"/>
        <dbReference type="ChEBI" id="CHEBI:15361"/>
        <dbReference type="ChEBI" id="CHEBI:15378"/>
        <dbReference type="ChEBI" id="CHEBI:16567"/>
        <dbReference type="ChEBI" id="CHEBI:29748"/>
        <dbReference type="ChEBI" id="CHEBI:29985"/>
        <dbReference type="ChEBI" id="CHEBI:58359"/>
        <dbReference type="EC" id="4.1.3.27"/>
    </reaction>
</comment>
<evidence type="ECO:0000256" key="1">
    <source>
        <dbReference type="ARBA" id="ARBA00012266"/>
    </source>
</evidence>
<dbReference type="InterPro" id="IPR015890">
    <property type="entry name" value="Chorismate_C"/>
</dbReference>
<reference evidence="7 8" key="1">
    <citation type="submission" date="2016-11" db="EMBL/GenBank/DDBJ databases">
        <title>Complete genome sequence of Streptomyces niveus SCSIO 3406.</title>
        <authorList>
            <person name="Zhu Q."/>
            <person name="Cheng W."/>
            <person name="Song Y."/>
            <person name="Li Q."/>
            <person name="Ju J."/>
        </authorList>
    </citation>
    <scope>NUCLEOTIDE SEQUENCE [LARGE SCALE GENOMIC DNA]</scope>
    <source>
        <strain evidence="7 8">SCSIO 3406</strain>
    </source>
</reference>
<gene>
    <name evidence="7" type="ORF">BBN63_05565</name>
</gene>
<dbReference type="InterPro" id="IPR029062">
    <property type="entry name" value="Class_I_gatase-like"/>
</dbReference>
<evidence type="ECO:0000313" key="8">
    <source>
        <dbReference type="Proteomes" id="UP000189677"/>
    </source>
</evidence>
<evidence type="ECO:0000256" key="3">
    <source>
        <dbReference type="ARBA" id="ARBA00023239"/>
    </source>
</evidence>
<dbReference type="InterPro" id="IPR005801">
    <property type="entry name" value="ADC_synthase"/>
</dbReference>
<keyword evidence="3" id="KW-0456">Lyase</keyword>
<dbReference type="PRINTS" id="PR00096">
    <property type="entry name" value="GATASE"/>
</dbReference>
<dbReference type="Gene3D" id="3.40.50.880">
    <property type="match status" value="1"/>
</dbReference>
<feature type="domain" description="Glutamine amidotransferase" evidence="5">
    <location>
        <begin position="445"/>
        <end position="625"/>
    </location>
</feature>
<evidence type="ECO:0000313" key="7">
    <source>
        <dbReference type="EMBL" id="AQU70684.1"/>
    </source>
</evidence>
<dbReference type="Gene3D" id="3.60.120.10">
    <property type="entry name" value="Anthranilate synthase"/>
    <property type="match status" value="1"/>
</dbReference>
<organism evidence="7 8">
    <name type="scientific">Streptomyces niveus</name>
    <name type="common">Streptomyces spheroides</name>
    <dbReference type="NCBI Taxonomy" id="193462"/>
    <lineage>
        <taxon>Bacteria</taxon>
        <taxon>Bacillati</taxon>
        <taxon>Actinomycetota</taxon>
        <taxon>Actinomycetes</taxon>
        <taxon>Kitasatosporales</taxon>
        <taxon>Streptomycetaceae</taxon>
        <taxon>Streptomyces</taxon>
    </lineage>
</organism>
<feature type="domain" description="Chorismate-utilising enzyme C-terminal" evidence="6">
    <location>
        <begin position="120"/>
        <end position="378"/>
    </location>
</feature>
<evidence type="ECO:0000256" key="4">
    <source>
        <dbReference type="ARBA" id="ARBA00047683"/>
    </source>
</evidence>
<accession>A0A1U9R2E5</accession>
<dbReference type="SUPFAM" id="SSF52317">
    <property type="entry name" value="Class I glutamine amidotransferase-like"/>
    <property type="match status" value="1"/>
</dbReference>
<dbReference type="GO" id="GO:0004049">
    <property type="term" value="F:anthranilate synthase activity"/>
    <property type="evidence" value="ECO:0007669"/>
    <property type="project" value="UniProtKB-EC"/>
</dbReference>
<sequence length="631" mass="67915">MLDRVLAGPVPPDFALLHRPETGTPDTVDLLLGDVSHPVSLDRLPLPDPVRRPAATTHRALVLVPYRQLAERGFAAPDDGAPLITLTVTEQAVLPLEQTLLRLPGPPVALSGQRFDLSDDEYAEVVGRVVAEEIGTGEGANFVIKRTLLADLGGEPAHTALAVFRRLVALEQSAYWTFVIHVNGRTFVGATPERHISVREGHAVMNPISGTYRYPPGGATLDGLTAFLGDRKETDELYMVLDEELKTMSRICEDGGRLTGPALKEMARLAHTEYFIEGRTRRDVREILRETLFAPTVMGGPVESAARVIARHEPRGRGYYSGVAALISDEPSGGRSMDSAILIRTADIAPDGGMSLAVGATLVRHSSPEAEAAETRAKAAGLLDALGAEPSVTPGTDPVVARRFADHPVVREALRARNTGIADFWLASTATRPLTVPELEGLKILVVDAEDAFTAMMVQQLEALGPTAEVLRYDAPYALDGYDLVIMGPGPGNPLALHDPKIAALDAAVERLLADRIPFLAVCLSHQVLSRRLGLDLSRRAEPNQGVQRSIDLFGRPERVGYYNTFAAVSRTGHRDVPGVGRVRVSGDPATGEVDMLRGPHFASFQFHAESVLTVDGPRLFADALRGVLDS</sequence>
<dbReference type="Proteomes" id="UP000189677">
    <property type="component" value="Chromosome"/>
</dbReference>
<dbReference type="InterPro" id="IPR019999">
    <property type="entry name" value="Anth_synth_I-like"/>
</dbReference>
<dbReference type="Pfam" id="PF00425">
    <property type="entry name" value="Chorismate_bind"/>
    <property type="match status" value="1"/>
</dbReference>
<dbReference type="EC" id="4.1.3.27" evidence="1"/>
<keyword evidence="8" id="KW-1185">Reference proteome</keyword>
<dbReference type="InterPro" id="IPR006221">
    <property type="entry name" value="TrpG/PapA_dom"/>
</dbReference>
<dbReference type="AlphaFoldDB" id="A0A1U9R2E5"/>
<dbReference type="PANTHER" id="PTHR11236:SF49">
    <property type="entry name" value="ANTHRANILATE SYNTHASE COMPONENT 1"/>
    <property type="match status" value="1"/>
</dbReference>
<evidence type="ECO:0000259" key="6">
    <source>
        <dbReference type="Pfam" id="PF00425"/>
    </source>
</evidence>
<dbReference type="PROSITE" id="PS51273">
    <property type="entry name" value="GATASE_TYPE_1"/>
    <property type="match status" value="1"/>
</dbReference>